<dbReference type="Pfam" id="PF08308">
    <property type="entry name" value="PEGA"/>
    <property type="match status" value="1"/>
</dbReference>
<evidence type="ECO:0000313" key="9">
    <source>
        <dbReference type="Proteomes" id="UP000315369"/>
    </source>
</evidence>
<protein>
    <submittedName>
        <fullName evidence="8">Protein kinase</fullName>
    </submittedName>
</protein>
<keyword evidence="6" id="KW-1133">Transmembrane helix</keyword>
<dbReference type="CDD" id="cd14014">
    <property type="entry name" value="STKc_PknB_like"/>
    <property type="match status" value="1"/>
</dbReference>
<dbReference type="PROSITE" id="PS50011">
    <property type="entry name" value="PROTEIN_KINASE_DOM"/>
    <property type="match status" value="1"/>
</dbReference>
<keyword evidence="6" id="KW-0472">Membrane</keyword>
<reference evidence="8 9" key="1">
    <citation type="submission" date="2019-06" db="EMBL/GenBank/DDBJ databases">
        <authorList>
            <person name="Livingstone P."/>
            <person name="Whitworth D."/>
        </authorList>
    </citation>
    <scope>NUCLEOTIDE SEQUENCE [LARGE SCALE GENOMIC DNA]</scope>
    <source>
        <strain evidence="8 9">AM401</strain>
    </source>
</reference>
<dbReference type="GO" id="GO:0005524">
    <property type="term" value="F:ATP binding"/>
    <property type="evidence" value="ECO:0007669"/>
    <property type="project" value="UniProtKB-KW"/>
</dbReference>
<dbReference type="PANTHER" id="PTHR43289:SF6">
    <property type="entry name" value="SERINE_THREONINE-PROTEIN KINASE NEKL-3"/>
    <property type="match status" value="1"/>
</dbReference>
<dbReference type="InterPro" id="IPR013229">
    <property type="entry name" value="PEGA"/>
</dbReference>
<evidence type="ECO:0000256" key="2">
    <source>
        <dbReference type="ARBA" id="ARBA00022741"/>
    </source>
</evidence>
<proteinExistence type="predicted"/>
<feature type="compositionally biased region" description="Polar residues" evidence="5">
    <location>
        <begin position="349"/>
        <end position="361"/>
    </location>
</feature>
<keyword evidence="9" id="KW-1185">Reference proteome</keyword>
<keyword evidence="1" id="KW-0808">Transferase</keyword>
<keyword evidence="4" id="KW-0067">ATP-binding</keyword>
<feature type="region of interest" description="Disordered" evidence="5">
    <location>
        <begin position="338"/>
        <end position="445"/>
    </location>
</feature>
<dbReference type="InterPro" id="IPR011009">
    <property type="entry name" value="Kinase-like_dom_sf"/>
</dbReference>
<keyword evidence="2" id="KW-0547">Nucleotide-binding</keyword>
<dbReference type="Proteomes" id="UP000315369">
    <property type="component" value="Unassembled WGS sequence"/>
</dbReference>
<dbReference type="RefSeq" id="WP_141642064.1">
    <property type="nucleotide sequence ID" value="NZ_VIFM01000026.1"/>
</dbReference>
<dbReference type="Gene3D" id="3.30.200.20">
    <property type="entry name" value="Phosphorylase Kinase, domain 1"/>
    <property type="match status" value="1"/>
</dbReference>
<evidence type="ECO:0000256" key="6">
    <source>
        <dbReference type="SAM" id="Phobius"/>
    </source>
</evidence>
<gene>
    <name evidence="8" type="ORF">FJV41_09240</name>
</gene>
<sequence length="961" mass="103213">MAEPTPQQFGKYVLLSKIAAGGMAVTYRARMTGAAGVTKPCVIKQILPHFVDDTDFVEMFIGEARLVASMSHSNIAQVFDFGEVDGQYFIAMELVQGQPLSKVLRRAARAGMTCFPEALALHVGSKLCDGLDYAHRHVGEDNVEMGLVHRDVSPDNVLISYEGEIKVIDFGIAKATSAVEAKTSPGTLKGKYPYFSPEQAQGRQDLDARTDVYAAGVVLYEMVCGKRPYEGEFVTVLPRILTGDCLPPSANNPSVSPDLETVISHAMAMERESRYQTAKELSEALVELLYRDNPRFTPALLSQLMAYLFAEELMAEGRKAEVSTAFKEQISQWQLGTVEPSAGRARPLSSGSGQVGSSPRASSPGLRSKPGSDSGAKPPSDGARRPAGSSPGMRKVTSAGSIRRATNTGMPRVESTGSGRRPVTSERPGPPVPELPEEPDTDSSDIIKTMMPTVVPAALATLAAPLDTPVETPAVTGQSMTTQPAGVSSVARTYTGTGYRTSVDEAREALAREEAERVAKQQKAVKQMTLYVFGSAIVMLFIALFYHFVIKSDAPDTSASNSATLWVTSKPAGAKVKLNGRDVVGKTPLMVEGVLVGEANTLVLTLPGHLAWTRRFTPTSMMMEPMNAELQLLATPPPTDAPPVVAAPVEAKPVDSKPVGEAQPVVATGPDDGGIPVKVDPAVVAATATGTTTDDDEDPQPLVDPKEPSAALRELHEVDYPTRLLVLRPMYNAAPIPEYATATIDLNPGTSYSVWTQGTASLAEGRGTASGTLVYFAEGDGPVDGSFGLLSASTRTIKNARKLHVFAVDDNGPEDNTGSIRVVIRQSAYVPPRSLTFEAKEHAVQLKPEHQVVLRGLNPRSTYLFTVRDDFAELRSGANGRVRQVLCIERGTSPSSVRTSHRMLETGKRYQVTDTEDLRCFFPDSKRSDNQGALEVDIVDATTLSRKERAAVLRGSRRSER</sequence>
<dbReference type="OrthoDB" id="9801841at2"/>
<feature type="transmembrane region" description="Helical" evidence="6">
    <location>
        <begin position="530"/>
        <end position="549"/>
    </location>
</feature>
<evidence type="ECO:0000256" key="5">
    <source>
        <dbReference type="SAM" id="MobiDB-lite"/>
    </source>
</evidence>
<evidence type="ECO:0000256" key="4">
    <source>
        <dbReference type="ARBA" id="ARBA00022840"/>
    </source>
</evidence>
<evidence type="ECO:0000256" key="1">
    <source>
        <dbReference type="ARBA" id="ARBA00022679"/>
    </source>
</evidence>
<dbReference type="PROSITE" id="PS00109">
    <property type="entry name" value="PROTEIN_KINASE_TYR"/>
    <property type="match status" value="1"/>
</dbReference>
<dbReference type="PANTHER" id="PTHR43289">
    <property type="entry name" value="MITOGEN-ACTIVATED PROTEIN KINASE KINASE KINASE 20-RELATED"/>
    <property type="match status" value="1"/>
</dbReference>
<dbReference type="InterPro" id="IPR000719">
    <property type="entry name" value="Prot_kinase_dom"/>
</dbReference>
<comment type="caution">
    <text evidence="8">The sequence shown here is derived from an EMBL/GenBank/DDBJ whole genome shotgun (WGS) entry which is preliminary data.</text>
</comment>
<dbReference type="AlphaFoldDB" id="A0A540X4X5"/>
<dbReference type="Gene3D" id="1.10.510.10">
    <property type="entry name" value="Transferase(Phosphotransferase) domain 1"/>
    <property type="match status" value="1"/>
</dbReference>
<dbReference type="EMBL" id="VIFM01000026">
    <property type="protein sequence ID" value="TQF16301.1"/>
    <property type="molecule type" value="Genomic_DNA"/>
</dbReference>
<evidence type="ECO:0000256" key="3">
    <source>
        <dbReference type="ARBA" id="ARBA00022777"/>
    </source>
</evidence>
<keyword evidence="6" id="KW-0812">Transmembrane</keyword>
<keyword evidence="3 8" id="KW-0418">Kinase</keyword>
<dbReference type="InterPro" id="IPR008266">
    <property type="entry name" value="Tyr_kinase_AS"/>
</dbReference>
<evidence type="ECO:0000259" key="7">
    <source>
        <dbReference type="PROSITE" id="PS50011"/>
    </source>
</evidence>
<dbReference type="GO" id="GO:0004674">
    <property type="term" value="F:protein serine/threonine kinase activity"/>
    <property type="evidence" value="ECO:0007669"/>
    <property type="project" value="TreeGrafter"/>
</dbReference>
<dbReference type="SUPFAM" id="SSF56112">
    <property type="entry name" value="Protein kinase-like (PK-like)"/>
    <property type="match status" value="1"/>
</dbReference>
<feature type="compositionally biased region" description="Polar residues" evidence="5">
    <location>
        <begin position="398"/>
        <end position="409"/>
    </location>
</feature>
<name>A0A540X4X5_9BACT</name>
<evidence type="ECO:0000313" key="8">
    <source>
        <dbReference type="EMBL" id="TQF16301.1"/>
    </source>
</evidence>
<feature type="domain" description="Protein kinase" evidence="7">
    <location>
        <begin position="12"/>
        <end position="286"/>
    </location>
</feature>
<dbReference type="Pfam" id="PF00069">
    <property type="entry name" value="Pkinase"/>
    <property type="match status" value="1"/>
</dbReference>
<accession>A0A540X4X5</accession>
<organism evidence="8 9">
    <name type="scientific">Myxococcus llanfairpwllgwyngyllgogerychwyrndrobwllllantysiliogogogochensis</name>
    <dbReference type="NCBI Taxonomy" id="2590453"/>
    <lineage>
        <taxon>Bacteria</taxon>
        <taxon>Pseudomonadati</taxon>
        <taxon>Myxococcota</taxon>
        <taxon>Myxococcia</taxon>
        <taxon>Myxococcales</taxon>
        <taxon>Cystobacterineae</taxon>
        <taxon>Myxococcaceae</taxon>
        <taxon>Myxococcus</taxon>
    </lineage>
</organism>